<evidence type="ECO:0000259" key="2">
    <source>
        <dbReference type="Pfam" id="PF13185"/>
    </source>
</evidence>
<protein>
    <submittedName>
        <fullName evidence="3">Free methionine-R-sulfoxide reductase</fullName>
    </submittedName>
</protein>
<dbReference type="OrthoDB" id="15735at2759"/>
<dbReference type="GO" id="GO:0005829">
    <property type="term" value="C:cytosol"/>
    <property type="evidence" value="ECO:0007669"/>
    <property type="project" value="TreeGrafter"/>
</dbReference>
<sequence>MGDRTRTPYPYEDFRDRSGFGRHRAITSMPHAEHANFAKPGVETSKPAAYQQALASLASLCEGQRNWVCNLANAASLLWHLHHSLPPLPPRERESTTPPQPGSGVNWAGFYVLDPSAPDRQLILGPFMGKVACQTIALGKGVCGTAAVGRDGSGRGETLLVRDVDAFPGHIACDGESRSEIVVPIRNANGKVVGVIDIDCAELDGFDDQDQKGLEAIADLLGQACDW</sequence>
<dbReference type="GO" id="GO:0034599">
    <property type="term" value="P:cellular response to oxidative stress"/>
    <property type="evidence" value="ECO:0007669"/>
    <property type="project" value="EnsemblFungi"/>
</dbReference>
<dbReference type="InterPro" id="IPR051330">
    <property type="entry name" value="Phosphatase_reg/MetRdx"/>
</dbReference>
<comment type="caution">
    <text evidence="3">The sequence shown here is derived from an EMBL/GenBank/DDBJ whole genome shotgun (WGS) entry which is preliminary data.</text>
</comment>
<dbReference type="PANTHER" id="PTHR21021">
    <property type="entry name" value="GAF/PUTATIVE CYTOSKELETAL PROTEIN"/>
    <property type="match status" value="1"/>
</dbReference>
<dbReference type="InterPro" id="IPR029016">
    <property type="entry name" value="GAF-like_dom_sf"/>
</dbReference>
<comment type="similarity">
    <text evidence="1">Belongs to the free Met sulfoxide reductase family.</text>
</comment>
<dbReference type="Pfam" id="PF13185">
    <property type="entry name" value="GAF_2"/>
    <property type="match status" value="1"/>
</dbReference>
<dbReference type="InterPro" id="IPR000614">
    <property type="entry name" value="FRMsr_CS"/>
</dbReference>
<dbReference type="eggNOG" id="ENOG502RXXR">
    <property type="taxonomic scope" value="Eukaryota"/>
</dbReference>
<proteinExistence type="inferred from homology"/>
<dbReference type="STRING" id="86049.A0A1C1CIK6"/>
<accession>A0A1C1CIK6</accession>
<reference evidence="4" key="1">
    <citation type="submission" date="2015-07" db="EMBL/GenBank/DDBJ databases">
        <authorList>
            <person name="Teixeira M.M."/>
            <person name="Souza R.C."/>
            <person name="Almeida L.G."/>
            <person name="Vicente V.A."/>
            <person name="de Hoog S."/>
            <person name="Bocca A.L."/>
            <person name="de Almeida S.R."/>
            <person name="Vasconcelos A.T."/>
            <person name="Felipe M.S."/>
        </authorList>
    </citation>
    <scope>NUCLEOTIDE SEQUENCE [LARGE SCALE GENOMIC DNA]</scope>
    <source>
        <strain evidence="4">KSF</strain>
    </source>
</reference>
<organism evidence="3 4">
    <name type="scientific">Cladophialophora carrionii</name>
    <dbReference type="NCBI Taxonomy" id="86049"/>
    <lineage>
        <taxon>Eukaryota</taxon>
        <taxon>Fungi</taxon>
        <taxon>Dikarya</taxon>
        <taxon>Ascomycota</taxon>
        <taxon>Pezizomycotina</taxon>
        <taxon>Eurotiomycetes</taxon>
        <taxon>Chaetothyriomycetidae</taxon>
        <taxon>Chaetothyriales</taxon>
        <taxon>Herpotrichiellaceae</taxon>
        <taxon>Cladophialophora</taxon>
    </lineage>
</organism>
<dbReference type="SUPFAM" id="SSF55781">
    <property type="entry name" value="GAF domain-like"/>
    <property type="match status" value="1"/>
</dbReference>
<dbReference type="VEuPathDB" id="FungiDB:CLCR_04203"/>
<keyword evidence="4" id="KW-1185">Reference proteome</keyword>
<dbReference type="PROSITE" id="PS01320">
    <property type="entry name" value="UPF0067"/>
    <property type="match status" value="1"/>
</dbReference>
<dbReference type="Gene3D" id="3.30.450.40">
    <property type="match status" value="1"/>
</dbReference>
<evidence type="ECO:0000313" key="3">
    <source>
        <dbReference type="EMBL" id="OCT48338.1"/>
    </source>
</evidence>
<dbReference type="AlphaFoldDB" id="A0A1C1CIK6"/>
<gene>
    <name evidence="3" type="primary">YKL069W</name>
    <name evidence="3" type="ORF">CLCR_04203</name>
</gene>
<dbReference type="EMBL" id="LGRB01000012">
    <property type="protein sequence ID" value="OCT48338.1"/>
    <property type="molecule type" value="Genomic_DNA"/>
</dbReference>
<dbReference type="GO" id="GO:0033745">
    <property type="term" value="F:L-methionine-(R)-S-oxide reductase activity"/>
    <property type="evidence" value="ECO:0007669"/>
    <property type="project" value="EnsemblFungi"/>
</dbReference>
<dbReference type="VEuPathDB" id="FungiDB:G647_08482"/>
<dbReference type="InterPro" id="IPR003018">
    <property type="entry name" value="GAF"/>
</dbReference>
<dbReference type="Proteomes" id="UP000094526">
    <property type="component" value="Unassembled WGS sequence"/>
</dbReference>
<name>A0A1C1CIK6_9EURO</name>
<feature type="domain" description="GAF" evidence="2">
    <location>
        <begin position="109"/>
        <end position="224"/>
    </location>
</feature>
<evidence type="ECO:0000256" key="1">
    <source>
        <dbReference type="ARBA" id="ARBA00038454"/>
    </source>
</evidence>
<evidence type="ECO:0000313" key="4">
    <source>
        <dbReference type="Proteomes" id="UP000094526"/>
    </source>
</evidence>
<dbReference type="PANTHER" id="PTHR21021:SF15">
    <property type="entry name" value="FREE METHIONINE-R-SULFOXIDE REDUCTASE"/>
    <property type="match status" value="1"/>
</dbReference>